<feature type="compositionally biased region" description="Acidic residues" evidence="1">
    <location>
        <begin position="602"/>
        <end position="612"/>
    </location>
</feature>
<evidence type="ECO:0000313" key="4">
    <source>
        <dbReference type="Proteomes" id="UP001166286"/>
    </source>
</evidence>
<dbReference type="InterPro" id="IPR012340">
    <property type="entry name" value="NA-bd_OB-fold"/>
</dbReference>
<feature type="domain" description="Telomeric single stranded DNA binding POT1/Cdc13" evidence="2">
    <location>
        <begin position="925"/>
        <end position="1059"/>
    </location>
</feature>
<protein>
    <recommendedName>
        <fullName evidence="2">Telomeric single stranded DNA binding POT1/Cdc13 domain-containing protein</fullName>
    </recommendedName>
</protein>
<feature type="compositionally biased region" description="Polar residues" evidence="1">
    <location>
        <begin position="724"/>
        <end position="749"/>
    </location>
</feature>
<proteinExistence type="predicted"/>
<feature type="compositionally biased region" description="Polar residues" evidence="1">
    <location>
        <begin position="142"/>
        <end position="156"/>
    </location>
</feature>
<dbReference type="EMBL" id="JAFEKC020000015">
    <property type="protein sequence ID" value="KAK0510460.1"/>
    <property type="molecule type" value="Genomic_DNA"/>
</dbReference>
<feature type="compositionally biased region" description="Basic and acidic residues" evidence="1">
    <location>
        <begin position="1144"/>
        <end position="1156"/>
    </location>
</feature>
<evidence type="ECO:0000313" key="3">
    <source>
        <dbReference type="EMBL" id="KAK0510460.1"/>
    </source>
</evidence>
<feature type="compositionally biased region" description="Low complexity" evidence="1">
    <location>
        <begin position="820"/>
        <end position="836"/>
    </location>
</feature>
<evidence type="ECO:0000256" key="1">
    <source>
        <dbReference type="SAM" id="MobiDB-lite"/>
    </source>
</evidence>
<feature type="region of interest" description="Disordered" evidence="1">
    <location>
        <begin position="396"/>
        <end position="422"/>
    </location>
</feature>
<feature type="compositionally biased region" description="Basic and acidic residues" evidence="1">
    <location>
        <begin position="1099"/>
        <end position="1113"/>
    </location>
</feature>
<dbReference type="GO" id="GO:0003677">
    <property type="term" value="F:DNA binding"/>
    <property type="evidence" value="ECO:0007669"/>
    <property type="project" value="InterPro"/>
</dbReference>
<feature type="compositionally biased region" description="Basic and acidic residues" evidence="1">
    <location>
        <begin position="580"/>
        <end position="598"/>
    </location>
</feature>
<feature type="compositionally biased region" description="Polar residues" evidence="1">
    <location>
        <begin position="858"/>
        <end position="902"/>
    </location>
</feature>
<feature type="compositionally biased region" description="Polar residues" evidence="1">
    <location>
        <begin position="279"/>
        <end position="290"/>
    </location>
</feature>
<feature type="region of interest" description="Disordered" evidence="1">
    <location>
        <begin position="1070"/>
        <end position="1196"/>
    </location>
</feature>
<feature type="region of interest" description="Disordered" evidence="1">
    <location>
        <begin position="186"/>
        <end position="242"/>
    </location>
</feature>
<feature type="compositionally biased region" description="Basic and acidic residues" evidence="1">
    <location>
        <begin position="213"/>
        <end position="226"/>
    </location>
</feature>
<feature type="compositionally biased region" description="Low complexity" evidence="1">
    <location>
        <begin position="313"/>
        <end position="329"/>
    </location>
</feature>
<name>A0AA39QWG7_9LECA</name>
<dbReference type="InterPro" id="IPR011564">
    <property type="entry name" value="Telomer_end-bd_POT1/Cdc13"/>
</dbReference>
<organism evidence="3 4">
    <name type="scientific">Cladonia borealis</name>
    <dbReference type="NCBI Taxonomy" id="184061"/>
    <lineage>
        <taxon>Eukaryota</taxon>
        <taxon>Fungi</taxon>
        <taxon>Dikarya</taxon>
        <taxon>Ascomycota</taxon>
        <taxon>Pezizomycotina</taxon>
        <taxon>Lecanoromycetes</taxon>
        <taxon>OSLEUM clade</taxon>
        <taxon>Lecanoromycetidae</taxon>
        <taxon>Lecanorales</taxon>
        <taxon>Lecanorineae</taxon>
        <taxon>Cladoniaceae</taxon>
        <taxon>Cladonia</taxon>
    </lineage>
</organism>
<feature type="region of interest" description="Disordered" evidence="1">
    <location>
        <begin position="133"/>
        <end position="160"/>
    </location>
</feature>
<accession>A0AA39QWG7</accession>
<feature type="compositionally biased region" description="Gly residues" evidence="1">
    <location>
        <begin position="1186"/>
        <end position="1196"/>
    </location>
</feature>
<feature type="compositionally biased region" description="Basic and acidic residues" evidence="1">
    <location>
        <begin position="260"/>
        <end position="270"/>
    </location>
</feature>
<feature type="compositionally biased region" description="Polar residues" evidence="1">
    <location>
        <begin position="680"/>
        <end position="691"/>
    </location>
</feature>
<dbReference type="GO" id="GO:0000723">
    <property type="term" value="P:telomere maintenance"/>
    <property type="evidence" value="ECO:0007669"/>
    <property type="project" value="InterPro"/>
</dbReference>
<sequence>MASATTLPIAQLQPGLDNDSTTINGVVTLIWPYALHSQTLSLLLVEPDFRLRRHRGQVRVRFHGSSAKTLSRSGIASGDQLLLSLKGAEWAQDTLAASTPGRSIEWELIYGERLVLQIQRANQEDVSLDIDHPFPSPEPPVQSLTLSSSPPYNSHIPTPIHAPKLASQAWASPAFLKRSHFSASTYDPFAETDFPDNDRRKKTKFGRGSSEWKYAERTPSPEKEGDTATFDMPSPSDREAPEKMIDSTGILSAQPILREITNDETVREVTAEEAINGATFGQPSSPTASTEPREGTAEDSLPKESSPAVQYISSASSQPSSSSSVVSGSEQNEIMQDAGDYQPDGSDAGIFSGHASEFGLDGSVFSRAEQPLDATENTAEYVERFENRRSAEVDLTTVRGMEPLMPEEVRPSDPGYTAEDHPSTIKESMHEFMIFEGDDSEQAPNLLVEHAAQETHQFSPFEYPEPLESEQAWGEIVTDDPAASEKGSPSLTADKASPEARNQTSLGEALDVKATQFERASDEEVESDDVNESGNYEESEEEDSEGEEVEYEIESGDEYSQDEESSLEEELQDGQIAEEDPQRDKAGLGEPLEPKKSAVEIIDLESSDEDEQSAQYRSPEPVAPEPVMAQSDQIDSGTLQEDSAAMPQTETPPSGDQDAPQNRSPSPAVAADTKEVTLQPARTDQESLSTEPTPSSRPSKPAPSPPIEELPSTVRDTYDDKSSKSQLMTPSDTQQSSLVSQLSFPSMQTLPGGDTLPTPRLTQGTSAGIVPPELFSLPASQEQLELQPLAAEEDTKTIDTKPSTPQRAPNLIEKLKAMRKLSSQSSRRSSDVSATSPWFAPKRSSQIVPDSEAESEVESLSGNDRSIMQDVTSASQTQKKQKLSANAFKSSPARPTTAASMVSSPGYLPPSQPPPPGFRTNLSYFVPLATLLAHFTTTVDVLAIAVSSTPVTRATSGPKDYNQTIYLTDPSSSTLKPPIRRAQIFRSYNKCFPIMENGDAVMLREFRVQSFQRQMTLLSTQSSSWAVFRKGQGVQVRGPPIEFGAEERLFARGMWRWWDGLKEEERVALEEAVPKEEPQKAKTKDNKTNGTTKTAKKAQNVDETKPKIKKETLEGLGIELPGSQSKARKASMSERSMGLDGTSDSDKVVESTEPPRRVLRPRGAKGLPEKSESPTKATESRYGSVFTGGLGEPESD</sequence>
<dbReference type="Gene3D" id="2.40.50.140">
    <property type="entry name" value="Nucleic acid-binding proteins"/>
    <property type="match status" value="1"/>
</dbReference>
<dbReference type="Pfam" id="PF02765">
    <property type="entry name" value="POT1"/>
    <property type="match status" value="1"/>
</dbReference>
<dbReference type="SMART" id="SM00976">
    <property type="entry name" value="Telo_bind"/>
    <property type="match status" value="1"/>
</dbReference>
<dbReference type="AlphaFoldDB" id="A0AA39QWG7"/>
<feature type="compositionally biased region" description="Basic and acidic residues" evidence="1">
    <location>
        <begin position="1070"/>
        <end position="1087"/>
    </location>
</feature>
<keyword evidence="4" id="KW-1185">Reference proteome</keyword>
<evidence type="ECO:0000259" key="2">
    <source>
        <dbReference type="SMART" id="SM00976"/>
    </source>
</evidence>
<feature type="compositionally biased region" description="Polar residues" evidence="1">
    <location>
        <begin position="630"/>
        <end position="665"/>
    </location>
</feature>
<dbReference type="GO" id="GO:0000781">
    <property type="term" value="C:chromosome, telomeric region"/>
    <property type="evidence" value="ECO:0007669"/>
    <property type="project" value="InterPro"/>
</dbReference>
<feature type="compositionally biased region" description="Acidic residues" evidence="1">
    <location>
        <begin position="521"/>
        <end position="579"/>
    </location>
</feature>
<comment type="caution">
    <text evidence="3">The sequence shown here is derived from an EMBL/GenBank/DDBJ whole genome shotgun (WGS) entry which is preliminary data.</text>
</comment>
<feature type="region of interest" description="Disordered" evidence="1">
    <location>
        <begin position="452"/>
        <end position="772"/>
    </location>
</feature>
<feature type="compositionally biased region" description="Basic and acidic residues" evidence="1">
    <location>
        <begin position="291"/>
        <end position="302"/>
    </location>
</feature>
<feature type="region of interest" description="Disordered" evidence="1">
    <location>
        <begin position="256"/>
        <end position="355"/>
    </location>
</feature>
<reference evidence="3" key="1">
    <citation type="submission" date="2023-03" db="EMBL/GenBank/DDBJ databases">
        <title>Complete genome of Cladonia borealis.</title>
        <authorList>
            <person name="Park H."/>
        </authorList>
    </citation>
    <scope>NUCLEOTIDE SEQUENCE</scope>
    <source>
        <strain evidence="3">ANT050790</strain>
    </source>
</reference>
<dbReference type="CDD" id="cd04497">
    <property type="entry name" value="hPOT1_OB1_like"/>
    <property type="match status" value="1"/>
</dbReference>
<dbReference type="Proteomes" id="UP001166286">
    <property type="component" value="Unassembled WGS sequence"/>
</dbReference>
<gene>
    <name evidence="3" type="ORF">JMJ35_006892</name>
</gene>
<dbReference type="SUPFAM" id="SSF50249">
    <property type="entry name" value="Nucleic acid-binding proteins"/>
    <property type="match status" value="1"/>
</dbReference>
<feature type="region of interest" description="Disordered" evidence="1">
    <location>
        <begin position="791"/>
        <end position="914"/>
    </location>
</feature>